<reference evidence="1 2" key="1">
    <citation type="submission" date="2019-06" db="EMBL/GenBank/DDBJ databases">
        <title>Draft genomes of female and male turbot (Scophthalmus maximus).</title>
        <authorList>
            <person name="Xu H."/>
            <person name="Xu X.-W."/>
            <person name="Shao C."/>
            <person name="Chen S."/>
        </authorList>
    </citation>
    <scope>NUCLEOTIDE SEQUENCE [LARGE SCALE GENOMIC DNA]</scope>
    <source>
        <strain evidence="1">Ysfricsl-2016a</strain>
        <tissue evidence="1">Blood</tissue>
    </source>
</reference>
<protein>
    <submittedName>
        <fullName evidence="1">Uncharacterized protein</fullName>
    </submittedName>
</protein>
<accession>A0A6A4SHU2</accession>
<dbReference type="Proteomes" id="UP000438429">
    <property type="component" value="Unassembled WGS sequence"/>
</dbReference>
<comment type="caution">
    <text evidence="1">The sequence shown here is derived from an EMBL/GenBank/DDBJ whole genome shotgun (WGS) entry which is preliminary data.</text>
</comment>
<gene>
    <name evidence="1" type="ORF">F2P81_019037</name>
</gene>
<dbReference type="AlphaFoldDB" id="A0A6A4SHU2"/>
<evidence type="ECO:0000313" key="1">
    <source>
        <dbReference type="EMBL" id="KAF0029932.1"/>
    </source>
</evidence>
<sequence length="112" mass="12840">MCERGDGNEFRQFDDDGDDDDAAGAGRLMSHDVESMKMICCGTFLIVGRKYMNREKKKIEKYIVNFHNLCSETKTVGYILCAIHSMCDIVDGVVKAIICRYRQNDLWAQRAF</sequence>
<organism evidence="1 2">
    <name type="scientific">Scophthalmus maximus</name>
    <name type="common">Turbot</name>
    <name type="synonym">Psetta maxima</name>
    <dbReference type="NCBI Taxonomy" id="52904"/>
    <lineage>
        <taxon>Eukaryota</taxon>
        <taxon>Metazoa</taxon>
        <taxon>Chordata</taxon>
        <taxon>Craniata</taxon>
        <taxon>Vertebrata</taxon>
        <taxon>Euteleostomi</taxon>
        <taxon>Actinopterygii</taxon>
        <taxon>Neopterygii</taxon>
        <taxon>Teleostei</taxon>
        <taxon>Neoteleostei</taxon>
        <taxon>Acanthomorphata</taxon>
        <taxon>Carangaria</taxon>
        <taxon>Pleuronectiformes</taxon>
        <taxon>Pleuronectoidei</taxon>
        <taxon>Scophthalmidae</taxon>
        <taxon>Scophthalmus</taxon>
    </lineage>
</organism>
<name>A0A6A4SHU2_SCOMX</name>
<evidence type="ECO:0000313" key="2">
    <source>
        <dbReference type="Proteomes" id="UP000438429"/>
    </source>
</evidence>
<proteinExistence type="predicted"/>
<dbReference type="EMBL" id="VEVO01000016">
    <property type="protein sequence ID" value="KAF0029932.1"/>
    <property type="molecule type" value="Genomic_DNA"/>
</dbReference>